<name>A0A9W9YJ90_9CNID</name>
<gene>
    <name evidence="2" type="ORF">OS493_037434</name>
</gene>
<keyword evidence="1" id="KW-1133">Transmembrane helix</keyword>
<organism evidence="2 3">
    <name type="scientific">Desmophyllum pertusum</name>
    <dbReference type="NCBI Taxonomy" id="174260"/>
    <lineage>
        <taxon>Eukaryota</taxon>
        <taxon>Metazoa</taxon>
        <taxon>Cnidaria</taxon>
        <taxon>Anthozoa</taxon>
        <taxon>Hexacorallia</taxon>
        <taxon>Scleractinia</taxon>
        <taxon>Caryophylliina</taxon>
        <taxon>Caryophylliidae</taxon>
        <taxon>Desmophyllum</taxon>
    </lineage>
</organism>
<dbReference type="EMBL" id="MU827372">
    <property type="protein sequence ID" value="KAJ7350978.1"/>
    <property type="molecule type" value="Genomic_DNA"/>
</dbReference>
<keyword evidence="1" id="KW-0812">Transmembrane</keyword>
<comment type="caution">
    <text evidence="2">The sequence shown here is derived from an EMBL/GenBank/DDBJ whole genome shotgun (WGS) entry which is preliminary data.</text>
</comment>
<dbReference type="AlphaFoldDB" id="A0A9W9YJ90"/>
<feature type="transmembrane region" description="Helical" evidence="1">
    <location>
        <begin position="24"/>
        <end position="42"/>
    </location>
</feature>
<accession>A0A9W9YJ90</accession>
<sequence length="117" mass="12610">MFACNTTSFNNCLLIVSGSNGPMAVVRVLLFSILLALALNWWHVESKALDKKAEVVLREKRFVDPLSVIGLAVSVASAIQGALCTFTDVCGGDEVTNKLAELEKKLDAIQNDVTSIK</sequence>
<keyword evidence="1" id="KW-0472">Membrane</keyword>
<keyword evidence="3" id="KW-1185">Reference proteome</keyword>
<dbReference type="Proteomes" id="UP001163046">
    <property type="component" value="Unassembled WGS sequence"/>
</dbReference>
<evidence type="ECO:0000313" key="2">
    <source>
        <dbReference type="EMBL" id="KAJ7350978.1"/>
    </source>
</evidence>
<evidence type="ECO:0000313" key="3">
    <source>
        <dbReference type="Proteomes" id="UP001163046"/>
    </source>
</evidence>
<proteinExistence type="predicted"/>
<evidence type="ECO:0000256" key="1">
    <source>
        <dbReference type="SAM" id="Phobius"/>
    </source>
</evidence>
<protein>
    <submittedName>
        <fullName evidence="2">Uncharacterized protein</fullName>
    </submittedName>
</protein>
<reference evidence="2" key="1">
    <citation type="submission" date="2023-01" db="EMBL/GenBank/DDBJ databases">
        <title>Genome assembly of the deep-sea coral Lophelia pertusa.</title>
        <authorList>
            <person name="Herrera S."/>
            <person name="Cordes E."/>
        </authorList>
    </citation>
    <scope>NUCLEOTIDE SEQUENCE</scope>
    <source>
        <strain evidence="2">USNM1676648</strain>
        <tissue evidence="2">Polyp</tissue>
    </source>
</reference>